<evidence type="ECO:0000313" key="3">
    <source>
        <dbReference type="Proteomes" id="UP000182444"/>
    </source>
</evidence>
<protein>
    <submittedName>
        <fullName evidence="2">Uncharacterized protein</fullName>
    </submittedName>
</protein>
<feature type="region of interest" description="Disordered" evidence="1">
    <location>
        <begin position="144"/>
        <end position="167"/>
    </location>
</feature>
<dbReference type="VEuPathDB" id="FungiDB:YALI1_B07203g"/>
<feature type="compositionally biased region" description="Polar residues" evidence="1">
    <location>
        <begin position="153"/>
        <end position="166"/>
    </location>
</feature>
<dbReference type="GeneID" id="94582656"/>
<accession>A0A1D8N6J6</accession>
<name>A0A1D8N6J6_YARLL</name>
<proteinExistence type="predicted"/>
<dbReference type="AlphaFoldDB" id="A0A1D8N6J6"/>
<dbReference type="Proteomes" id="UP000182444">
    <property type="component" value="Chromosome 1B"/>
</dbReference>
<dbReference type="EMBL" id="CP017554">
    <property type="protein sequence ID" value="AOW01260.1"/>
    <property type="molecule type" value="Genomic_DNA"/>
</dbReference>
<reference evidence="2 3" key="1">
    <citation type="journal article" date="2016" name="PLoS ONE">
        <title>Sequence Assembly of Yarrowia lipolytica Strain W29/CLIB89 Shows Transposable Element Diversity.</title>
        <authorList>
            <person name="Magnan C."/>
            <person name="Yu J."/>
            <person name="Chang I."/>
            <person name="Jahn E."/>
            <person name="Kanomata Y."/>
            <person name="Wu J."/>
            <person name="Zeller M."/>
            <person name="Oakes M."/>
            <person name="Baldi P."/>
            <person name="Sandmeyer S."/>
        </authorList>
    </citation>
    <scope>NUCLEOTIDE SEQUENCE [LARGE SCALE GENOMIC DNA]</scope>
    <source>
        <strain evidence="3">CLIB89(W29)</strain>
    </source>
</reference>
<evidence type="ECO:0000256" key="1">
    <source>
        <dbReference type="SAM" id="MobiDB-lite"/>
    </source>
</evidence>
<dbReference type="RefSeq" id="XP_068138097.1">
    <property type="nucleotide sequence ID" value="XM_068281996.1"/>
</dbReference>
<gene>
    <name evidence="2" type="ORF">YALI1_B07203g</name>
</gene>
<organism evidence="2 3">
    <name type="scientific">Yarrowia lipolytica</name>
    <name type="common">Candida lipolytica</name>
    <dbReference type="NCBI Taxonomy" id="4952"/>
    <lineage>
        <taxon>Eukaryota</taxon>
        <taxon>Fungi</taxon>
        <taxon>Dikarya</taxon>
        <taxon>Ascomycota</taxon>
        <taxon>Saccharomycotina</taxon>
        <taxon>Dipodascomycetes</taxon>
        <taxon>Dipodascales</taxon>
        <taxon>Dipodascales incertae sedis</taxon>
        <taxon>Yarrowia</taxon>
    </lineage>
</organism>
<sequence length="190" mass="22153">MCLDFVMILVHVVVFSHRCPNRQKLVYLRHRIQEGDIKSQIFVYCRPGFLGRWIGCTCMWWYLQAPVLVQYIPVDSSSYSGTSTYSYCKHKYTFYVHIFLARHQDTPNNKYRPPALEATQLQTKMGHIFDIHVWGITVNTDSHTHKEGGMNPNLPTTFNLSQSPPRRSTYLRGALNPQRLSFRANRTKTP</sequence>
<evidence type="ECO:0000313" key="2">
    <source>
        <dbReference type="EMBL" id="AOW01260.1"/>
    </source>
</evidence>